<evidence type="ECO:0000313" key="2">
    <source>
        <dbReference type="Proteomes" id="UP001549145"/>
    </source>
</evidence>
<reference evidence="1 2" key="1">
    <citation type="submission" date="2024-06" db="EMBL/GenBank/DDBJ databases">
        <title>Genomic Encyclopedia of Type Strains, Phase IV (KMG-IV): sequencing the most valuable type-strain genomes for metagenomic binning, comparative biology and taxonomic classification.</title>
        <authorList>
            <person name="Goeker M."/>
        </authorList>
    </citation>
    <scope>NUCLEOTIDE SEQUENCE [LARGE SCALE GENOMIC DNA]</scope>
    <source>
        <strain evidence="1 2">DSM 21331</strain>
    </source>
</reference>
<gene>
    <name evidence="1" type="ORF">ABID43_001910</name>
</gene>
<protein>
    <submittedName>
        <fullName evidence="1">Uncharacterized protein</fullName>
    </submittedName>
</protein>
<comment type="caution">
    <text evidence="1">The sequence shown here is derived from an EMBL/GenBank/DDBJ whole genome shotgun (WGS) entry which is preliminary data.</text>
</comment>
<name>A0ABV2L3G5_9HYPH</name>
<dbReference type="EMBL" id="JBEPMM010000004">
    <property type="protein sequence ID" value="MET3692374.1"/>
    <property type="molecule type" value="Genomic_DNA"/>
</dbReference>
<organism evidence="1 2">
    <name type="scientific">Methylobacterium goesingense</name>
    <dbReference type="NCBI Taxonomy" id="243690"/>
    <lineage>
        <taxon>Bacteria</taxon>
        <taxon>Pseudomonadati</taxon>
        <taxon>Pseudomonadota</taxon>
        <taxon>Alphaproteobacteria</taxon>
        <taxon>Hyphomicrobiales</taxon>
        <taxon>Methylobacteriaceae</taxon>
        <taxon>Methylobacterium</taxon>
    </lineage>
</organism>
<accession>A0ABV2L3G5</accession>
<evidence type="ECO:0000313" key="1">
    <source>
        <dbReference type="EMBL" id="MET3692374.1"/>
    </source>
</evidence>
<sequence>MEQGNCLDSTRMSAVHEVDTRTDGEPALDAAITNLLQAPTRATASEPMSAARSQDDVPDLADACIEQVARLNHWDANTGSLTEEQGIAEMARWNGVFRRAIETPSAGLRDLAGKAYLMLADLDRFHPVEKDSSDDFQLMRVILGEVLTLGGLADHVGVTKGDPILTVIKEGRRLLRAYLDAHHIYEQDPNTVEPRPEWGEAGRALWAYVDATILQTVPLTAVGCRELTRFAVDYADALECSICDDDEQAISRLIAQSPLLCDGTENAKADSVFALAKAEAEALGVSGMGISELGALYDKLRAARELWGAAMCEPVAVASHSTQGFVVRSHYGSRAEFEDVRAGFLMDRIATEIANRPAINDWERDNQLVLRIQQEIACEGRIQDPALLAEIARTWG</sequence>
<dbReference type="Proteomes" id="UP001549145">
    <property type="component" value="Unassembled WGS sequence"/>
</dbReference>
<keyword evidence="2" id="KW-1185">Reference proteome</keyword>
<proteinExistence type="predicted"/>
<dbReference type="RefSeq" id="WP_238278111.1">
    <property type="nucleotide sequence ID" value="NZ_BPQL01000029.1"/>
</dbReference>